<feature type="domain" description="N-acetyltransferase" evidence="1">
    <location>
        <begin position="12"/>
        <end position="168"/>
    </location>
</feature>
<evidence type="ECO:0000259" key="1">
    <source>
        <dbReference type="PROSITE" id="PS51186"/>
    </source>
</evidence>
<keyword evidence="2" id="KW-0808">Transferase</keyword>
<proteinExistence type="predicted"/>
<dbReference type="AlphaFoldDB" id="A0A7D3Y2M1"/>
<gene>
    <name evidence="2" type="ORF">GXN76_11565</name>
</gene>
<dbReference type="Pfam" id="PF13302">
    <property type="entry name" value="Acetyltransf_3"/>
    <property type="match status" value="1"/>
</dbReference>
<reference evidence="2 3" key="1">
    <citation type="submission" date="2020-01" db="EMBL/GenBank/DDBJ databases">
        <authorList>
            <person name="Gulvik C.A."/>
            <person name="Batra D.G."/>
        </authorList>
    </citation>
    <scope>NUCLEOTIDE SEQUENCE [LARGE SCALE GENOMIC DNA]</scope>
    <source>
        <strain evidence="2 3">W9323</strain>
    </source>
</reference>
<dbReference type="KEGG" id="kpul:GXN76_11565"/>
<dbReference type="Gene3D" id="3.40.630.30">
    <property type="match status" value="1"/>
</dbReference>
<dbReference type="RefSeq" id="WP_173223325.1">
    <property type="nucleotide sequence ID" value="NZ_CP048104.1"/>
</dbReference>
<evidence type="ECO:0000313" key="3">
    <source>
        <dbReference type="Proteomes" id="UP000503088"/>
    </source>
</evidence>
<dbReference type="PROSITE" id="PS51186">
    <property type="entry name" value="GNAT"/>
    <property type="match status" value="1"/>
</dbReference>
<dbReference type="GO" id="GO:0016747">
    <property type="term" value="F:acyltransferase activity, transferring groups other than amino-acyl groups"/>
    <property type="evidence" value="ECO:0007669"/>
    <property type="project" value="InterPro"/>
</dbReference>
<dbReference type="PANTHER" id="PTHR43415">
    <property type="entry name" value="SPERMIDINE N(1)-ACETYLTRANSFERASE"/>
    <property type="match status" value="1"/>
</dbReference>
<keyword evidence="3" id="KW-1185">Reference proteome</keyword>
<dbReference type="Proteomes" id="UP000503088">
    <property type="component" value="Chromosome"/>
</dbReference>
<dbReference type="InterPro" id="IPR016181">
    <property type="entry name" value="Acyl_CoA_acyltransferase"/>
</dbReference>
<protein>
    <submittedName>
        <fullName evidence="2">GNAT family N-acetyltransferase</fullName>
    </submittedName>
</protein>
<accession>A0A7D3Y2M1</accession>
<dbReference type="EMBL" id="CP048104">
    <property type="protein sequence ID" value="QKG85043.1"/>
    <property type="molecule type" value="Genomic_DNA"/>
</dbReference>
<dbReference type="PANTHER" id="PTHR43415:SF3">
    <property type="entry name" value="GNAT-FAMILY ACETYLTRANSFERASE"/>
    <property type="match status" value="1"/>
</dbReference>
<name>A0A7D3Y2M1_9BACL</name>
<dbReference type="SUPFAM" id="SSF55729">
    <property type="entry name" value="Acyl-CoA N-acyltransferases (Nat)"/>
    <property type="match status" value="1"/>
</dbReference>
<sequence length="173" mass="20641">MLHEYVIEGENLVLRPLRYFDLERLRSWRNQDHIRSFFVHREPISSEQQVRWFQNYLKRMDDMMFIIVEKKRYQPIGAAALYHIQQVRAEFGRFMIGEPAARGKGYGMESLLSICRFAFNQLGLRFIRLEVLEENKRAIAIYQRCGFMPAGVTNNQGRTLLQMELSQENCRQM</sequence>
<organism evidence="2 3">
    <name type="scientific">Kroppenstedtia pulmonis</name>
    <dbReference type="NCBI Taxonomy" id="1380685"/>
    <lineage>
        <taxon>Bacteria</taxon>
        <taxon>Bacillati</taxon>
        <taxon>Bacillota</taxon>
        <taxon>Bacilli</taxon>
        <taxon>Bacillales</taxon>
        <taxon>Thermoactinomycetaceae</taxon>
        <taxon>Kroppenstedtia</taxon>
    </lineage>
</organism>
<dbReference type="InterPro" id="IPR000182">
    <property type="entry name" value="GNAT_dom"/>
</dbReference>
<evidence type="ECO:0000313" key="2">
    <source>
        <dbReference type="EMBL" id="QKG85043.1"/>
    </source>
</evidence>